<evidence type="ECO:0000313" key="2">
    <source>
        <dbReference type="Proteomes" id="UP000283095"/>
    </source>
</evidence>
<evidence type="ECO:0000313" key="1">
    <source>
        <dbReference type="EMBL" id="AZV43776.1"/>
    </source>
</evidence>
<name>A0A3Q9RPI0_9BACI</name>
<dbReference type="AlphaFoldDB" id="A0A3Q9RPI0"/>
<protein>
    <submittedName>
        <fullName evidence="1">Uncharacterized protein</fullName>
    </submittedName>
</protein>
<accession>A0A3Q9RPI0</accession>
<dbReference type="EMBL" id="CP026095">
    <property type="protein sequence ID" value="AZV43776.1"/>
    <property type="molecule type" value="Genomic_DNA"/>
</dbReference>
<dbReference type="KEGG" id="pasa:BAOM_3167"/>
<gene>
    <name evidence="1" type="ORF">BAOM_3167</name>
</gene>
<dbReference type="OrthoDB" id="1706434at2"/>
<reference evidence="1 2" key="1">
    <citation type="submission" date="2018-01" db="EMBL/GenBank/DDBJ databases">
        <title>Bacillus asahii Genome sequencing and assembly.</title>
        <authorList>
            <person name="Jiang H."/>
            <person name="Feng Y."/>
            <person name="Zhao F."/>
            <person name="Lin X."/>
        </authorList>
    </citation>
    <scope>NUCLEOTIDE SEQUENCE [LARGE SCALE GENOMIC DNA]</scope>
    <source>
        <strain evidence="1 2">OM18</strain>
    </source>
</reference>
<dbReference type="Proteomes" id="UP000283095">
    <property type="component" value="Chromosome"/>
</dbReference>
<proteinExistence type="predicted"/>
<organism evidence="1 2">
    <name type="scientific">Peribacillus asahii</name>
    <dbReference type="NCBI Taxonomy" id="228899"/>
    <lineage>
        <taxon>Bacteria</taxon>
        <taxon>Bacillati</taxon>
        <taxon>Bacillota</taxon>
        <taxon>Bacilli</taxon>
        <taxon>Bacillales</taxon>
        <taxon>Bacillaceae</taxon>
        <taxon>Peribacillus</taxon>
    </lineage>
</organism>
<sequence length="234" mass="26160">MMDRTLIDQIVVEVLKKLDMATIWESAKPKPDLLIVKGVQDLDPSQLIKLETKWNVIYNDANESDFPETAKAVIFLDATQDLLVKGAVGITDTHESKLLARYILAGVPISLIPSTSLGRIILGDNRVMINREYISHLLQYKETLKKFGVKVESFLSFIQSPLNEEQSHTNEPVSSTKKLLTQTDVKKCKEEKIMICQKTIVTPLARDTARELGKSICVIDSKGVDVHANGNGNW</sequence>
<dbReference type="RefSeq" id="WP_127760888.1">
    <property type="nucleotide sequence ID" value="NZ_CP026095.1"/>
</dbReference>